<dbReference type="EMBL" id="DXHS01000119">
    <property type="protein sequence ID" value="HIW03062.1"/>
    <property type="molecule type" value="Genomic_DNA"/>
</dbReference>
<evidence type="ECO:0000256" key="3">
    <source>
        <dbReference type="HAMAP-Rule" id="MF_00088"/>
    </source>
</evidence>
<organism evidence="4 5">
    <name type="scientific">Candidatus Protoclostridium stercorigallinarum</name>
    <dbReference type="NCBI Taxonomy" id="2838741"/>
    <lineage>
        <taxon>Bacteria</taxon>
        <taxon>Bacillati</taxon>
        <taxon>Bacillota</taxon>
        <taxon>Clostridia</taxon>
        <taxon>Candidatus Protoclostridium</taxon>
    </lineage>
</organism>
<comment type="subcellular location">
    <subcellularLocation>
        <location evidence="3">Cytoplasm</location>
    </subcellularLocation>
</comment>
<accession>A0A9D1Q2H7</accession>
<keyword evidence="3" id="KW-0961">Cell wall biogenesis/degradation</keyword>
<comment type="function">
    <text evidence="3">A probable RNA chaperone. Forms a complex with KhpB which binds to cellular RNA and controls its expression. Plays a role in peptidoglycan (PG) homeostasis and cell length regulation.</text>
</comment>
<dbReference type="HAMAP" id="MF_00088">
    <property type="entry name" value="KhpA"/>
    <property type="match status" value="1"/>
</dbReference>
<evidence type="ECO:0000256" key="2">
    <source>
        <dbReference type="ARBA" id="ARBA00022884"/>
    </source>
</evidence>
<keyword evidence="3" id="KW-0133">Cell shape</keyword>
<comment type="similarity">
    <text evidence="3">Belongs to the KhpA RNA-binding protein family.</text>
</comment>
<dbReference type="Gene3D" id="3.30.300.20">
    <property type="match status" value="1"/>
</dbReference>
<keyword evidence="1 3" id="KW-0963">Cytoplasm</keyword>
<gene>
    <name evidence="3" type="primary">khpA</name>
    <name evidence="4" type="ORF">H9892_06955</name>
</gene>
<reference evidence="4" key="1">
    <citation type="journal article" date="2021" name="PeerJ">
        <title>Extensive microbial diversity within the chicken gut microbiome revealed by metagenomics and culture.</title>
        <authorList>
            <person name="Gilroy R."/>
            <person name="Ravi A."/>
            <person name="Getino M."/>
            <person name="Pursley I."/>
            <person name="Horton D.L."/>
            <person name="Alikhan N.F."/>
            <person name="Baker D."/>
            <person name="Gharbi K."/>
            <person name="Hall N."/>
            <person name="Watson M."/>
            <person name="Adriaenssens E.M."/>
            <person name="Foster-Nyarko E."/>
            <person name="Jarju S."/>
            <person name="Secka A."/>
            <person name="Antonio M."/>
            <person name="Oren A."/>
            <person name="Chaudhuri R.R."/>
            <person name="La Ragione R."/>
            <person name="Hildebrand F."/>
            <person name="Pallen M.J."/>
        </authorList>
    </citation>
    <scope>NUCLEOTIDE SEQUENCE</scope>
    <source>
        <strain evidence="4">12435</strain>
    </source>
</reference>
<sequence>MQELVEFLVGKLVDDKSAVKVEINGETISVTVSKEDMGKMIGKQGRTAKALRTIVKAAGAKEGKNYTVELTEI</sequence>
<dbReference type="PANTHER" id="PTHR34654:SF1">
    <property type="entry name" value="RNA-BINDING PROTEIN KHPA"/>
    <property type="match status" value="1"/>
</dbReference>
<keyword evidence="3" id="KW-0143">Chaperone</keyword>
<dbReference type="PANTHER" id="PTHR34654">
    <property type="entry name" value="UPF0109 PROTEIN SCO5592"/>
    <property type="match status" value="1"/>
</dbReference>
<dbReference type="CDD" id="cd22533">
    <property type="entry name" value="KH-II_YlqC-like"/>
    <property type="match status" value="1"/>
</dbReference>
<keyword evidence="2 3" id="KW-0694">RNA-binding</keyword>
<protein>
    <recommendedName>
        <fullName evidence="3">RNA-binding protein KhpA</fullName>
    </recommendedName>
    <alternativeName>
        <fullName evidence="3">KH-domain protein A</fullName>
    </alternativeName>
</protein>
<dbReference type="GO" id="GO:0005737">
    <property type="term" value="C:cytoplasm"/>
    <property type="evidence" value="ECO:0007669"/>
    <property type="project" value="UniProtKB-SubCell"/>
</dbReference>
<dbReference type="GO" id="GO:0009252">
    <property type="term" value="P:peptidoglycan biosynthetic process"/>
    <property type="evidence" value="ECO:0007669"/>
    <property type="project" value="UniProtKB-UniRule"/>
</dbReference>
<dbReference type="GO" id="GO:0071555">
    <property type="term" value="P:cell wall organization"/>
    <property type="evidence" value="ECO:0007669"/>
    <property type="project" value="UniProtKB-KW"/>
</dbReference>
<proteinExistence type="inferred from homology"/>
<evidence type="ECO:0000313" key="4">
    <source>
        <dbReference type="EMBL" id="HIW03062.1"/>
    </source>
</evidence>
<comment type="subunit">
    <text evidence="3">Forms a complex with KhpB.</text>
</comment>
<reference evidence="4" key="2">
    <citation type="submission" date="2021-04" db="EMBL/GenBank/DDBJ databases">
        <authorList>
            <person name="Gilroy R."/>
        </authorList>
    </citation>
    <scope>NUCLEOTIDE SEQUENCE</scope>
    <source>
        <strain evidence="4">12435</strain>
    </source>
</reference>
<comment type="caution">
    <text evidence="4">The sequence shown here is derived from an EMBL/GenBank/DDBJ whole genome shotgun (WGS) entry which is preliminary data.</text>
</comment>
<evidence type="ECO:0000313" key="5">
    <source>
        <dbReference type="Proteomes" id="UP000823990"/>
    </source>
</evidence>
<dbReference type="InterPro" id="IPR015946">
    <property type="entry name" value="KH_dom-like_a/b"/>
</dbReference>
<dbReference type="Proteomes" id="UP000823990">
    <property type="component" value="Unassembled WGS sequence"/>
</dbReference>
<dbReference type="Pfam" id="PF13083">
    <property type="entry name" value="KH_KhpA-B"/>
    <property type="match status" value="1"/>
</dbReference>
<dbReference type="InterPro" id="IPR009019">
    <property type="entry name" value="KH_sf_prok-type"/>
</dbReference>
<dbReference type="SUPFAM" id="SSF54814">
    <property type="entry name" value="Prokaryotic type KH domain (KH-domain type II)"/>
    <property type="match status" value="1"/>
</dbReference>
<evidence type="ECO:0000256" key="1">
    <source>
        <dbReference type="ARBA" id="ARBA00022490"/>
    </source>
</evidence>
<dbReference type="GO" id="GO:0003723">
    <property type="term" value="F:RNA binding"/>
    <property type="evidence" value="ECO:0007669"/>
    <property type="project" value="UniProtKB-UniRule"/>
</dbReference>
<name>A0A9D1Q2H7_9FIRM</name>
<dbReference type="AlphaFoldDB" id="A0A9D1Q2H7"/>
<dbReference type="InterPro" id="IPR020627">
    <property type="entry name" value="KhpA"/>
</dbReference>
<dbReference type="GO" id="GO:0008360">
    <property type="term" value="P:regulation of cell shape"/>
    <property type="evidence" value="ECO:0007669"/>
    <property type="project" value="UniProtKB-KW"/>
</dbReference>